<feature type="compositionally biased region" description="Low complexity" evidence="1">
    <location>
        <begin position="315"/>
        <end position="336"/>
    </location>
</feature>
<comment type="caution">
    <text evidence="2">The sequence shown here is derived from an EMBL/GenBank/DDBJ whole genome shotgun (WGS) entry which is preliminary data.</text>
</comment>
<organism evidence="2 3">
    <name type="scientific">Caenorhabditis angaria</name>
    <dbReference type="NCBI Taxonomy" id="860376"/>
    <lineage>
        <taxon>Eukaryota</taxon>
        <taxon>Metazoa</taxon>
        <taxon>Ecdysozoa</taxon>
        <taxon>Nematoda</taxon>
        <taxon>Chromadorea</taxon>
        <taxon>Rhabditida</taxon>
        <taxon>Rhabditina</taxon>
        <taxon>Rhabditomorpha</taxon>
        <taxon>Rhabditoidea</taxon>
        <taxon>Rhabditidae</taxon>
        <taxon>Peloderinae</taxon>
        <taxon>Caenorhabditis</taxon>
    </lineage>
</organism>
<evidence type="ECO:0000313" key="2">
    <source>
        <dbReference type="EMBL" id="CAI5456418.1"/>
    </source>
</evidence>
<feature type="compositionally biased region" description="Low complexity" evidence="1">
    <location>
        <begin position="214"/>
        <end position="228"/>
    </location>
</feature>
<evidence type="ECO:0000256" key="1">
    <source>
        <dbReference type="SAM" id="MobiDB-lite"/>
    </source>
</evidence>
<proteinExistence type="predicted"/>
<keyword evidence="3" id="KW-1185">Reference proteome</keyword>
<gene>
    <name evidence="2" type="ORF">CAMP_LOCUS19055</name>
</gene>
<dbReference type="AlphaFoldDB" id="A0A9P1NCW7"/>
<feature type="compositionally biased region" description="Low complexity" evidence="1">
    <location>
        <begin position="170"/>
        <end position="179"/>
    </location>
</feature>
<protein>
    <submittedName>
        <fullName evidence="2">Uncharacterized protein</fullName>
    </submittedName>
</protein>
<feature type="region of interest" description="Disordered" evidence="1">
    <location>
        <begin position="311"/>
        <end position="349"/>
    </location>
</feature>
<reference evidence="2" key="1">
    <citation type="submission" date="2022-11" db="EMBL/GenBank/DDBJ databases">
        <authorList>
            <person name="Kikuchi T."/>
        </authorList>
    </citation>
    <scope>NUCLEOTIDE SEQUENCE</scope>
    <source>
        <strain evidence="2">PS1010</strain>
    </source>
</reference>
<sequence>MYVDCELSTLDGDVVAQKLMLIEMHGSNFLISPSQSHYVQSSGVKESGKLLEPNFLSRFSLEQIPLYLVILLIVDLAKIMSSKREATQDAPIEGGESSSSSSTTAKKPKAEGSEPTSTDTSTTTELAVSIPSVIPEAPGQIQESPNVQENVVVQPINEPNQECPTHPIGSSSTTNASNETNSAIGQRLLTQTDFDEVGDSSSSSTEDSPTHPIGSSSSTNSASNGATSAVVGEFVTPKELENERDWNARYDQTLLQLGIGRIRPDGKTVVPISIPFTQAVADLYGIDKESLQPEFGEGTLKMCTKLFDGKKSKASAKPSAGPSSSATPSTSSATAPQNQEEKEEEKKVE</sequence>
<name>A0A9P1NCW7_9PELO</name>
<feature type="region of interest" description="Disordered" evidence="1">
    <location>
        <begin position="85"/>
        <end position="124"/>
    </location>
</feature>
<evidence type="ECO:0000313" key="3">
    <source>
        <dbReference type="Proteomes" id="UP001152747"/>
    </source>
</evidence>
<feature type="region of interest" description="Disordered" evidence="1">
    <location>
        <begin position="194"/>
        <end position="228"/>
    </location>
</feature>
<dbReference type="EMBL" id="CANHGI010000006">
    <property type="protein sequence ID" value="CAI5456418.1"/>
    <property type="molecule type" value="Genomic_DNA"/>
</dbReference>
<accession>A0A9P1NCW7</accession>
<feature type="region of interest" description="Disordered" evidence="1">
    <location>
        <begin position="158"/>
        <end position="179"/>
    </location>
</feature>
<dbReference type="Proteomes" id="UP001152747">
    <property type="component" value="Unassembled WGS sequence"/>
</dbReference>